<name>A0A938WR70_9BACT</name>
<evidence type="ECO:0000313" key="2">
    <source>
        <dbReference type="EMBL" id="MBM6673186.1"/>
    </source>
</evidence>
<gene>
    <name evidence="2" type="ORF">H6A34_04755</name>
</gene>
<comment type="caution">
    <text evidence="2">The sequence shown here is derived from an EMBL/GenBank/DDBJ whole genome shotgun (WGS) entry which is preliminary data.</text>
</comment>
<evidence type="ECO:0000256" key="1">
    <source>
        <dbReference type="SAM" id="Phobius"/>
    </source>
</evidence>
<protein>
    <submittedName>
        <fullName evidence="2">DUF4230 domain-containing protein</fullName>
    </submittedName>
</protein>
<proteinExistence type="predicted"/>
<keyword evidence="1" id="KW-0812">Transmembrane</keyword>
<keyword evidence="1" id="KW-0472">Membrane</keyword>
<dbReference type="Pfam" id="PF14014">
    <property type="entry name" value="DUF4230"/>
    <property type="match status" value="1"/>
</dbReference>
<dbReference type="Proteomes" id="UP000706891">
    <property type="component" value="Unassembled WGS sequence"/>
</dbReference>
<feature type="transmembrane region" description="Helical" evidence="1">
    <location>
        <begin position="27"/>
        <end position="45"/>
    </location>
</feature>
<evidence type="ECO:0000313" key="3">
    <source>
        <dbReference type="Proteomes" id="UP000706891"/>
    </source>
</evidence>
<dbReference type="RefSeq" id="WP_205103816.1">
    <property type="nucleotide sequence ID" value="NZ_JACJJG010000015.1"/>
</dbReference>
<dbReference type="AlphaFoldDB" id="A0A938WR70"/>
<organism evidence="2 3">
    <name type="scientific">Marseilla massiliensis</name>
    <dbReference type="NCBI Taxonomy" id="1841864"/>
    <lineage>
        <taxon>Bacteria</taxon>
        <taxon>Pseudomonadati</taxon>
        <taxon>Bacteroidota</taxon>
        <taxon>Bacteroidia</taxon>
        <taxon>Bacteroidales</taxon>
        <taxon>Prevotellaceae</taxon>
        <taxon>Marseilla</taxon>
    </lineage>
</organism>
<keyword evidence="1" id="KW-1133">Transmembrane helix</keyword>
<sequence length="214" mass="24671">MEDNKNLDKKRGNRLVDLWAGIGRLKLYAVLALVLLAIVSMAYLARSCRDNSITSVVNDKINITPTQVAAMREIGEWEFLSIEDEEMIDTVRKGIFKDDELIRIYSGTLRLGIDLSEAKDDWVKLDGDTLVVVLPRVKLLDDDFIDEAKTQSFFETGTWSDKAREDMYHRAAVKMKRRCLTKENVESAENNAMRQFDRMFRAMGFDYVKIRFGN</sequence>
<reference evidence="2" key="1">
    <citation type="submission" date="2020-08" db="EMBL/GenBank/DDBJ databases">
        <authorList>
            <person name="Cejkova D."/>
            <person name="Kubasova T."/>
            <person name="Jahodarova E."/>
            <person name="Rychlik I."/>
        </authorList>
    </citation>
    <scope>NUCLEOTIDE SEQUENCE</scope>
    <source>
        <strain evidence="2">An824</strain>
    </source>
</reference>
<reference evidence="2" key="2">
    <citation type="journal article" date="2021" name="Sci. Rep.">
        <title>The distribution of antibiotic resistance genes in chicken gut microbiota commensals.</title>
        <authorList>
            <person name="Juricova H."/>
            <person name="Matiasovicova J."/>
            <person name="Kubasova T."/>
            <person name="Cejkova D."/>
            <person name="Rychlik I."/>
        </authorList>
    </citation>
    <scope>NUCLEOTIDE SEQUENCE</scope>
    <source>
        <strain evidence="2">An824</strain>
    </source>
</reference>
<keyword evidence="3" id="KW-1185">Reference proteome</keyword>
<dbReference type="InterPro" id="IPR025324">
    <property type="entry name" value="DUF4230"/>
</dbReference>
<accession>A0A938WR70</accession>
<dbReference type="EMBL" id="JACJJG010000015">
    <property type="protein sequence ID" value="MBM6673186.1"/>
    <property type="molecule type" value="Genomic_DNA"/>
</dbReference>